<dbReference type="InterPro" id="IPR011059">
    <property type="entry name" value="Metal-dep_hydrolase_composite"/>
</dbReference>
<accession>A0A4D7BJY6</accession>
<name>A0A4D7BJY6_9HYPH</name>
<dbReference type="CDD" id="cd01300">
    <property type="entry name" value="YtcJ_like"/>
    <property type="match status" value="1"/>
</dbReference>
<evidence type="ECO:0000313" key="2">
    <source>
        <dbReference type="EMBL" id="QCI69326.1"/>
    </source>
</evidence>
<dbReference type="Pfam" id="PF07969">
    <property type="entry name" value="Amidohydro_3"/>
    <property type="match status" value="1"/>
</dbReference>
<dbReference type="KEGG" id="pstg:E8M01_20195"/>
<dbReference type="Proteomes" id="UP000298781">
    <property type="component" value="Chromosome"/>
</dbReference>
<keyword evidence="3" id="KW-1185">Reference proteome</keyword>
<dbReference type="PANTHER" id="PTHR22642">
    <property type="entry name" value="IMIDAZOLONEPROPIONASE"/>
    <property type="match status" value="1"/>
</dbReference>
<dbReference type="Gene3D" id="2.30.40.10">
    <property type="entry name" value="Urease, subunit C, domain 1"/>
    <property type="match status" value="1"/>
</dbReference>
<evidence type="ECO:0000259" key="1">
    <source>
        <dbReference type="Pfam" id="PF07969"/>
    </source>
</evidence>
<reference evidence="2 3" key="1">
    <citation type="submission" date="2019-04" db="EMBL/GenBank/DDBJ databases">
        <title>Phreatobacter aquaticus sp. nov.</title>
        <authorList>
            <person name="Choi A."/>
        </authorList>
    </citation>
    <scope>NUCLEOTIDE SEQUENCE [LARGE SCALE GENOMIC DNA]</scope>
    <source>
        <strain evidence="2 3">KCTC 52518</strain>
    </source>
</reference>
<dbReference type="GO" id="GO:0016810">
    <property type="term" value="F:hydrolase activity, acting on carbon-nitrogen (but not peptide) bonds"/>
    <property type="evidence" value="ECO:0007669"/>
    <property type="project" value="InterPro"/>
</dbReference>
<dbReference type="Gene3D" id="3.10.310.70">
    <property type="match status" value="1"/>
</dbReference>
<organism evidence="2 3">
    <name type="scientific">Phreatobacter stygius</name>
    <dbReference type="NCBI Taxonomy" id="1940610"/>
    <lineage>
        <taxon>Bacteria</taxon>
        <taxon>Pseudomonadati</taxon>
        <taxon>Pseudomonadota</taxon>
        <taxon>Alphaproteobacteria</taxon>
        <taxon>Hyphomicrobiales</taxon>
        <taxon>Phreatobacteraceae</taxon>
        <taxon>Phreatobacter</taxon>
    </lineage>
</organism>
<dbReference type="AlphaFoldDB" id="A0A4D7BJY6"/>
<dbReference type="InterPro" id="IPR032466">
    <property type="entry name" value="Metal_Hydrolase"/>
</dbReference>
<dbReference type="InterPro" id="IPR033932">
    <property type="entry name" value="YtcJ-like"/>
</dbReference>
<dbReference type="InterPro" id="IPR013108">
    <property type="entry name" value="Amidohydro_3"/>
</dbReference>
<sequence length="541" mass="58450">MTRPADTIVTRAKVATIDAAMPFCEAVAISGGRIVAVGSAAEVAAFAGPDTEIIDAGGRTVLPGFIESHCHADVYGARVHRWADFSWPRVGSKDDVLAKIAAATPDLPPDAWFVGFRYDDNKLGGFPTIDELDRVGNGRPVFIYRTDHHNGVVNNAALVRSGLAEAVEDPPFGRIDRDPATGRPTGLLRENAAYVVVDEISKDYTVGDFTKGLKQVFAEFLSYGITSIHNSLTQSNGIRAYQDMRAAGELPLRVGIMVSGKENGLVESYIRAGIRSGLGDEWVRIIGVEWCPDCSTTGRTAAYYEPYVGAKVLGEPEHNTGMLLYSSEDFAKRVMDATAAGLAVFADGIGDRGIDYVLDAFEAALHAYPNSDSRMRVEHTCYATPAIRERMRRLNVIPSSAAAFLYDLGDGYIRVRGEAAMQDMWPHRSWKELGVVAPAHSDAPICHPNPLRGIYALVARKTDTGQSLGAAEAISVWDAVKAYTLDGAYAGREEALKGSIEVGKLGDLVILDEDIFGVDVERIPHIKVSRTIVGGKTAYRA</sequence>
<dbReference type="SUPFAM" id="SSF51338">
    <property type="entry name" value="Composite domain of metallo-dependent hydrolases"/>
    <property type="match status" value="1"/>
</dbReference>
<dbReference type="OrthoDB" id="9811399at2"/>
<evidence type="ECO:0000313" key="3">
    <source>
        <dbReference type="Proteomes" id="UP000298781"/>
    </source>
</evidence>
<gene>
    <name evidence="2" type="ORF">E8M01_20195</name>
</gene>
<dbReference type="EMBL" id="CP039690">
    <property type="protein sequence ID" value="QCI69326.1"/>
    <property type="molecule type" value="Genomic_DNA"/>
</dbReference>
<dbReference type="Gene3D" id="3.20.20.140">
    <property type="entry name" value="Metal-dependent hydrolases"/>
    <property type="match status" value="1"/>
</dbReference>
<keyword evidence="2" id="KW-0378">Hydrolase</keyword>
<proteinExistence type="predicted"/>
<feature type="domain" description="Amidohydrolase 3" evidence="1">
    <location>
        <begin position="52"/>
        <end position="539"/>
    </location>
</feature>
<protein>
    <submittedName>
        <fullName evidence="2">Amidohydrolase</fullName>
    </submittedName>
</protein>
<dbReference type="PANTHER" id="PTHR22642:SF2">
    <property type="entry name" value="PROTEIN LONG AFTER FAR-RED 3"/>
    <property type="match status" value="1"/>
</dbReference>
<dbReference type="SUPFAM" id="SSF51556">
    <property type="entry name" value="Metallo-dependent hydrolases"/>
    <property type="match status" value="1"/>
</dbReference>